<accession>A0ABX7BE35</accession>
<name>A0ABX7BE35_9PROT</name>
<dbReference type="Proteomes" id="UP000595197">
    <property type="component" value="Plasmid pTT6-1"/>
</dbReference>
<gene>
    <name evidence="1" type="ORF">IGS68_29775</name>
</gene>
<evidence type="ECO:0000313" key="2">
    <source>
        <dbReference type="Proteomes" id="UP000595197"/>
    </source>
</evidence>
<organism evidence="1 2">
    <name type="scientific">Skermanella cutis</name>
    <dbReference type="NCBI Taxonomy" id="2775420"/>
    <lineage>
        <taxon>Bacteria</taxon>
        <taxon>Pseudomonadati</taxon>
        <taxon>Pseudomonadota</taxon>
        <taxon>Alphaproteobacteria</taxon>
        <taxon>Rhodospirillales</taxon>
        <taxon>Azospirillaceae</taxon>
        <taxon>Skermanella</taxon>
    </lineage>
</organism>
<dbReference type="RefSeq" id="WP_201081760.1">
    <property type="nucleotide sequence ID" value="NZ_CP067421.1"/>
</dbReference>
<reference evidence="1" key="1">
    <citation type="submission" date="2021-02" db="EMBL/GenBank/DDBJ databases">
        <title>Skermanella TT6 skin isolate.</title>
        <authorList>
            <person name="Lee K."/>
            <person name="Ganzorig M."/>
        </authorList>
    </citation>
    <scope>NUCLEOTIDE SEQUENCE</scope>
    <source>
        <strain evidence="1">TT6</strain>
    </source>
</reference>
<protein>
    <submittedName>
        <fullName evidence="1">Uncharacterized protein</fullName>
    </submittedName>
</protein>
<evidence type="ECO:0000313" key="1">
    <source>
        <dbReference type="EMBL" id="QQP92668.1"/>
    </source>
</evidence>
<dbReference type="EMBL" id="CP067421">
    <property type="protein sequence ID" value="QQP92668.1"/>
    <property type="molecule type" value="Genomic_DNA"/>
</dbReference>
<keyword evidence="1" id="KW-0614">Plasmid</keyword>
<geneLocation type="plasmid" evidence="1 2">
    <name>pTT6-1</name>
</geneLocation>
<keyword evidence="2" id="KW-1185">Reference proteome</keyword>
<proteinExistence type="predicted"/>
<sequence>MPEEICEVLVPACGGFGLQYALRETGYPDPSHGPNVEAVGIADYIYDRVTLEGIRTADVALHALNFINFTTGFGAGKSPDPDRHP</sequence>